<gene>
    <name evidence="2" type="ORF">pC5.8a_18</name>
</gene>
<organism evidence="2">
    <name type="scientific">Rhizobium rhizogenes</name>
    <name type="common">Agrobacterium rhizogenes</name>
    <dbReference type="NCBI Taxonomy" id="359"/>
    <lineage>
        <taxon>Bacteria</taxon>
        <taxon>Pseudomonadati</taxon>
        <taxon>Pseudomonadota</taxon>
        <taxon>Alphaproteobacteria</taxon>
        <taxon>Hyphomicrobiales</taxon>
        <taxon>Rhizobiaceae</taxon>
        <taxon>Rhizobium/Agrobacterium group</taxon>
        <taxon>Rhizobium</taxon>
    </lineage>
</organism>
<evidence type="ECO:0000256" key="1">
    <source>
        <dbReference type="SAM" id="MobiDB-lite"/>
    </source>
</evidence>
<dbReference type="AlphaFoldDB" id="A0A7S4ZT20"/>
<feature type="compositionally biased region" description="Polar residues" evidence="1">
    <location>
        <begin position="31"/>
        <end position="41"/>
    </location>
</feature>
<feature type="compositionally biased region" description="Basic and acidic residues" evidence="1">
    <location>
        <begin position="1"/>
        <end position="17"/>
    </location>
</feature>
<evidence type="ECO:0000313" key="2">
    <source>
        <dbReference type="EMBL" id="QCL09510.1"/>
    </source>
</evidence>
<keyword evidence="2" id="KW-0614">Plasmid</keyword>
<dbReference type="EMBL" id="MK318971">
    <property type="protein sequence ID" value="QCL09510.1"/>
    <property type="molecule type" value="Genomic_DNA"/>
</dbReference>
<reference evidence="2" key="1">
    <citation type="submission" date="2018-12" db="EMBL/GenBank/DDBJ databases">
        <title>Three Rhizobium rhizogenes strains isolated from the same crown gall tumor carry diverse plasmids.</title>
        <authorList>
            <person name="Pulawska J."/>
            <person name="Kuzmanovic N."/>
        </authorList>
    </citation>
    <scope>NUCLEOTIDE SEQUENCE</scope>
    <source>
        <strain evidence="2">Colt5.8</strain>
        <plasmid evidence="2">pColt5.8a</plasmid>
    </source>
</reference>
<accession>A0A7S4ZT20</accession>
<name>A0A7S4ZT20_RHIRH</name>
<geneLocation type="plasmid" evidence="2">
    <name>pColt5.8a</name>
</geneLocation>
<sequence length="41" mass="4627">MRSDHIWECRRRRDLRPGTKAAPRMPASRIATKSSGFASAV</sequence>
<protein>
    <submittedName>
        <fullName evidence="2">Uncharacterized protein</fullName>
    </submittedName>
</protein>
<proteinExistence type="predicted"/>
<feature type="region of interest" description="Disordered" evidence="1">
    <location>
        <begin position="1"/>
        <end position="41"/>
    </location>
</feature>